<evidence type="ECO:0000256" key="6">
    <source>
        <dbReference type="SAM" id="MobiDB-lite"/>
    </source>
</evidence>
<dbReference type="FunFam" id="1.25.40.10:FF:000727">
    <property type="entry name" value="Chromosome 1, whole genome shotgun sequence"/>
    <property type="match status" value="1"/>
</dbReference>
<evidence type="ECO:0000256" key="1">
    <source>
        <dbReference type="ARBA" id="ARBA00004604"/>
    </source>
</evidence>
<reference evidence="8 9" key="1">
    <citation type="journal article" date="2019" name="Nat. Ecol. Evol.">
        <title>Megaphylogeny resolves global patterns of mushroom evolution.</title>
        <authorList>
            <person name="Varga T."/>
            <person name="Krizsan K."/>
            <person name="Foldi C."/>
            <person name="Dima B."/>
            <person name="Sanchez-Garcia M."/>
            <person name="Sanchez-Ramirez S."/>
            <person name="Szollosi G.J."/>
            <person name="Szarkandi J.G."/>
            <person name="Papp V."/>
            <person name="Albert L."/>
            <person name="Andreopoulos W."/>
            <person name="Angelini C."/>
            <person name="Antonin V."/>
            <person name="Barry K.W."/>
            <person name="Bougher N.L."/>
            <person name="Buchanan P."/>
            <person name="Buyck B."/>
            <person name="Bense V."/>
            <person name="Catcheside P."/>
            <person name="Chovatia M."/>
            <person name="Cooper J."/>
            <person name="Damon W."/>
            <person name="Desjardin D."/>
            <person name="Finy P."/>
            <person name="Geml J."/>
            <person name="Haridas S."/>
            <person name="Hughes K."/>
            <person name="Justo A."/>
            <person name="Karasinski D."/>
            <person name="Kautmanova I."/>
            <person name="Kiss B."/>
            <person name="Kocsube S."/>
            <person name="Kotiranta H."/>
            <person name="LaButti K.M."/>
            <person name="Lechner B.E."/>
            <person name="Liimatainen K."/>
            <person name="Lipzen A."/>
            <person name="Lukacs Z."/>
            <person name="Mihaltcheva S."/>
            <person name="Morgado L.N."/>
            <person name="Niskanen T."/>
            <person name="Noordeloos M.E."/>
            <person name="Ohm R.A."/>
            <person name="Ortiz-Santana B."/>
            <person name="Ovrebo C."/>
            <person name="Racz N."/>
            <person name="Riley R."/>
            <person name="Savchenko A."/>
            <person name="Shiryaev A."/>
            <person name="Soop K."/>
            <person name="Spirin V."/>
            <person name="Szebenyi C."/>
            <person name="Tomsovsky M."/>
            <person name="Tulloss R.E."/>
            <person name="Uehling J."/>
            <person name="Grigoriev I.V."/>
            <person name="Vagvolgyi C."/>
            <person name="Papp T."/>
            <person name="Martin F.M."/>
            <person name="Miettinen O."/>
            <person name="Hibbett D.S."/>
            <person name="Nagy L.G."/>
        </authorList>
    </citation>
    <scope>NUCLEOTIDE SEQUENCE [LARGE SCALE GENOMIC DNA]</scope>
    <source>
        <strain evidence="8 9">FP101781</strain>
    </source>
</reference>
<dbReference type="Pfam" id="PF00575">
    <property type="entry name" value="S1"/>
    <property type="match status" value="4"/>
</dbReference>
<dbReference type="CDD" id="cd05697">
    <property type="entry name" value="S1_Rrp5_repeat_hs5"/>
    <property type="match status" value="1"/>
</dbReference>
<dbReference type="InterPro" id="IPR019734">
    <property type="entry name" value="TPR_rpt"/>
</dbReference>
<keyword evidence="3" id="KW-0677">Repeat</keyword>
<dbReference type="GO" id="GO:0003723">
    <property type="term" value="F:RNA binding"/>
    <property type="evidence" value="ECO:0007669"/>
    <property type="project" value="TreeGrafter"/>
</dbReference>
<dbReference type="InterPro" id="IPR045209">
    <property type="entry name" value="Rrp5"/>
</dbReference>
<dbReference type="SUPFAM" id="SSF48452">
    <property type="entry name" value="TPR-like"/>
    <property type="match status" value="1"/>
</dbReference>
<dbReference type="OrthoDB" id="412781at2759"/>
<feature type="domain" description="S1 motif" evidence="7">
    <location>
        <begin position="115"/>
        <end position="214"/>
    </location>
</feature>
<dbReference type="GO" id="GO:0006364">
    <property type="term" value="P:rRNA processing"/>
    <property type="evidence" value="ECO:0007669"/>
    <property type="project" value="UniProtKB-KW"/>
</dbReference>
<gene>
    <name evidence="8" type="ORF">FA13DRAFT_1785213</name>
</gene>
<dbReference type="SUPFAM" id="SSF50249">
    <property type="entry name" value="Nucleic acid-binding proteins"/>
    <property type="match status" value="10"/>
</dbReference>
<dbReference type="SMART" id="SM00386">
    <property type="entry name" value="HAT"/>
    <property type="match status" value="5"/>
</dbReference>
<keyword evidence="2" id="KW-0698">rRNA processing</keyword>
<dbReference type="Gene3D" id="1.25.40.10">
    <property type="entry name" value="Tetratricopeptide repeat domain"/>
    <property type="match status" value="1"/>
</dbReference>
<evidence type="ECO:0000256" key="3">
    <source>
        <dbReference type="ARBA" id="ARBA00022737"/>
    </source>
</evidence>
<dbReference type="Proteomes" id="UP000298030">
    <property type="component" value="Unassembled WGS sequence"/>
</dbReference>
<feature type="compositionally biased region" description="Basic and acidic residues" evidence="6">
    <location>
        <begin position="1169"/>
        <end position="1183"/>
    </location>
</feature>
<organism evidence="8 9">
    <name type="scientific">Coprinellus micaceus</name>
    <name type="common">Glistening ink-cap mushroom</name>
    <name type="synonym">Coprinus micaceus</name>
    <dbReference type="NCBI Taxonomy" id="71717"/>
    <lineage>
        <taxon>Eukaryota</taxon>
        <taxon>Fungi</taxon>
        <taxon>Dikarya</taxon>
        <taxon>Basidiomycota</taxon>
        <taxon>Agaricomycotina</taxon>
        <taxon>Agaricomycetes</taxon>
        <taxon>Agaricomycetidae</taxon>
        <taxon>Agaricales</taxon>
        <taxon>Agaricineae</taxon>
        <taxon>Psathyrellaceae</taxon>
        <taxon>Coprinellus</taxon>
    </lineage>
</organism>
<comment type="caution">
    <text evidence="8">The sequence shown here is derived from an EMBL/GenBank/DDBJ whole genome shotgun (WGS) entry which is preliminary data.</text>
</comment>
<dbReference type="PANTHER" id="PTHR23270">
    <property type="entry name" value="PROGRAMMED CELL DEATH PROTEIN 11 PRE-RRNA PROCESSING PROTEIN RRP5"/>
    <property type="match status" value="1"/>
</dbReference>
<dbReference type="InterPro" id="IPR011990">
    <property type="entry name" value="TPR-like_helical_dom_sf"/>
</dbReference>
<accession>A0A4Y7TZD0</accession>
<dbReference type="FunFam" id="2.40.50.140:FF:000103">
    <property type="entry name" value="protein RRP5 homolog"/>
    <property type="match status" value="2"/>
</dbReference>
<feature type="domain" description="S1 motif" evidence="7">
    <location>
        <begin position="692"/>
        <end position="765"/>
    </location>
</feature>
<dbReference type="EMBL" id="QPFP01000002">
    <property type="protein sequence ID" value="TEB38939.1"/>
    <property type="molecule type" value="Genomic_DNA"/>
</dbReference>
<dbReference type="Pfam" id="PF23240">
    <property type="entry name" value="HAT_PRP39_N"/>
    <property type="match status" value="1"/>
</dbReference>
<dbReference type="PROSITE" id="PS50126">
    <property type="entry name" value="S1"/>
    <property type="match status" value="9"/>
</dbReference>
<name>A0A4Y7TZD0_COPMI</name>
<feature type="region of interest" description="Disordered" evidence="6">
    <location>
        <begin position="1045"/>
        <end position="1103"/>
    </location>
</feature>
<evidence type="ECO:0000256" key="5">
    <source>
        <dbReference type="PROSITE-ProRule" id="PRU00339"/>
    </source>
</evidence>
<feature type="repeat" description="TPR" evidence="5">
    <location>
        <begin position="1307"/>
        <end position="1340"/>
    </location>
</feature>
<feature type="domain" description="S1 motif" evidence="7">
    <location>
        <begin position="426"/>
        <end position="499"/>
    </location>
</feature>
<dbReference type="CDD" id="cd05696">
    <property type="entry name" value="S1_Rrp5_repeat_hs4"/>
    <property type="match status" value="1"/>
</dbReference>
<dbReference type="InterPro" id="IPR048059">
    <property type="entry name" value="Rrp5_S1_rpt_hs1_sc1"/>
</dbReference>
<dbReference type="CDD" id="cd05693">
    <property type="entry name" value="S1_Rrp5_repeat_hs1_sc1"/>
    <property type="match status" value="1"/>
</dbReference>
<dbReference type="Pfam" id="PF24685">
    <property type="entry name" value="OB_RRP5_4th"/>
    <property type="match status" value="1"/>
</dbReference>
<dbReference type="PANTHER" id="PTHR23270:SF10">
    <property type="entry name" value="PROTEIN RRP5 HOMOLOG"/>
    <property type="match status" value="1"/>
</dbReference>
<dbReference type="FunFam" id="2.40.50.140:FF:000155">
    <property type="entry name" value="rRNA biogenesis protein RRP5"/>
    <property type="match status" value="1"/>
</dbReference>
<dbReference type="PROSITE" id="PS50005">
    <property type="entry name" value="TPR"/>
    <property type="match status" value="1"/>
</dbReference>
<keyword evidence="9" id="KW-1185">Reference proteome</keyword>
<evidence type="ECO:0000259" key="7">
    <source>
        <dbReference type="PROSITE" id="PS50126"/>
    </source>
</evidence>
<feature type="domain" description="S1 motif" evidence="7">
    <location>
        <begin position="333"/>
        <end position="399"/>
    </location>
</feature>
<feature type="domain" description="S1 motif" evidence="7">
    <location>
        <begin position="516"/>
        <end position="585"/>
    </location>
</feature>
<dbReference type="CDD" id="cd05707">
    <property type="entry name" value="S1_Rrp5_repeat_sc11"/>
    <property type="match status" value="1"/>
</dbReference>
<proteinExistence type="predicted"/>
<feature type="compositionally biased region" description="Acidic residues" evidence="6">
    <location>
        <begin position="1064"/>
        <end position="1085"/>
    </location>
</feature>
<feature type="compositionally biased region" description="Basic and acidic residues" evidence="6">
    <location>
        <begin position="22"/>
        <end position="31"/>
    </location>
</feature>
<protein>
    <submittedName>
        <fullName evidence="8">U3 snoRNP-associated protein Rrp5</fullName>
    </submittedName>
</protein>
<dbReference type="InterPro" id="IPR003029">
    <property type="entry name" value="S1_domain"/>
</dbReference>
<feature type="region of interest" description="Disordered" evidence="6">
    <location>
        <begin position="66"/>
        <end position="97"/>
    </location>
</feature>
<sequence length="1453" mass="160490">MISKKRGLEEASSSQKSKKPKKQDEPSREPAPKASLLSAEEVDFPRGGGTSLTALEVKAARAEAVREADAELFEEKDGKSKAGKKKKASAAAAGGEKKSDKIRIEHLNYKRLNLGMKIMGQVVGILPLALLVSLPNQLLAHVPITNISTQYTSRLEHMEEEMDTSDVEEDEDEAANSRRLPELGQLFQVGQYVRAVVSAVNAPGTNDPSGLSRSRDELAKNCRRVELSLLPGRVNEGVQKGDLKAGFTLTAAVKSVEDHGYVLDVGVAGVDGFLSFKESKSTGSEDAIATCRRSDIRDNRNKPFLQPEDVHVVKKPLYFQDCIVASVKSVLPGSLVQALVTDVSSDGVNVQLLGFFDGTVDRIHLRQDKNLKVGQKVKGRVLYQHSAEPPRFAIGLSKHLVDLDVRKVQNADDDGLMTVQERYPLGSTIESAKVAKLETERGVYLEVEDGLQGFVHISHVSDDHLPTLTNNGPWKVGTLHRGRVTGYHGFDGLLQISLKPSIFEHDFLQLTDYKVGESVKGTIKSVSDTALFVNLTGKIDAVIWPNHFADIKLKQPARRFKPGASIKCKVLVVDAERKRIALTAKRTLLDSDLPIVSKFEDARPGLVTHGVVFKVFDKHLMVEFYNNVKAMVPLKEASDTPNVKLADTFPIGRVVRVQILNVDSEQGRLVASIRQALASKEPIPDVSAVEIGDSVQGKVIEVHAEHVLLSLDPSKVRALVSIKNLANNRKMSPAQLHASLRVGDLVDDLLVVSRNPEKGIVIVAKKPSVRPSLPEKGTINFDTLTVGQLVGGRVTRHTRNGTLVKITAKVGGIIHPTDTSDDLEAGAPFLPVDTIVRASVLSIDKDKRQVTLSTRESRVNPNREHKIVDREIVNAYDLHVGDTVRGYVKSVAEHGLFVAVGREIDARVQIRELFDEFIKDWKPKFKEHQLVEGRVLGVDTENNKVELTFKSGDLKRDSKPSGASVKEGEKITGVIKRVEPFGIFIDIEGTKLHGLCHKSQLTDNAEADVSEALQTFRVGDRVKAMVIAAEKGRISLSLKPSHFAEEVDEGSADEASPKSFGVVEEGEDEEETSDVEGDGGDSEDEGQPRGDSDDDDDGAMQVDVPVPTFQPAAASSSKSATKPVPSLTLSEGFQWFGESHESDEGGHEASSDESDHEGEPSKKKKKKRKEIEKDLTADMHTKTPESNSDFERLLLGSPNSSYLWIQYMSFQLQIAEIDKAREIGRRAVKTISFREEGERLNVWIALLNLENVYGTDESLDAVFKDAARANDSKTIHLRMATIFDQSGKMEKAEEQFKKTGKKFGKSCKVWTQFGEFYLRQGKLEEARKLLPRSLQSLEKRKHLKTISRFAQLEYKLGDPERGRTLFEGIVDSHPKRWDLWSVYIDMEASQKDAQSVRNIMHRVLVLKMTSHKAKAFFKKWLDIEKRIGDQGGVDAVKQKAVEWTQRAAAPNAQ</sequence>
<comment type="subcellular location">
    <subcellularLocation>
        <location evidence="1">Nucleus</location>
        <location evidence="1">Nucleolus</location>
    </subcellularLocation>
</comment>
<evidence type="ECO:0000313" key="9">
    <source>
        <dbReference type="Proteomes" id="UP000298030"/>
    </source>
</evidence>
<keyword evidence="5" id="KW-0802">TPR repeat</keyword>
<dbReference type="SMART" id="SM00316">
    <property type="entry name" value="S1"/>
    <property type="match status" value="10"/>
</dbReference>
<evidence type="ECO:0000256" key="4">
    <source>
        <dbReference type="ARBA" id="ARBA00023242"/>
    </source>
</evidence>
<feature type="region of interest" description="Disordered" evidence="6">
    <location>
        <begin position="1"/>
        <end position="48"/>
    </location>
</feature>
<evidence type="ECO:0000313" key="8">
    <source>
        <dbReference type="EMBL" id="TEB38939.1"/>
    </source>
</evidence>
<feature type="domain" description="S1 motif" evidence="7">
    <location>
        <begin position="881"/>
        <end position="950"/>
    </location>
</feature>
<feature type="compositionally biased region" description="Basic and acidic residues" evidence="6">
    <location>
        <begin position="1138"/>
        <end position="1150"/>
    </location>
</feature>
<dbReference type="InterPro" id="IPR012340">
    <property type="entry name" value="NA-bd_OB-fold"/>
</dbReference>
<dbReference type="InterPro" id="IPR003107">
    <property type="entry name" value="HAT"/>
</dbReference>
<feature type="domain" description="S1 motif" evidence="7">
    <location>
        <begin position="605"/>
        <end position="674"/>
    </location>
</feature>
<dbReference type="InterPro" id="IPR057301">
    <property type="entry name" value="Rrp5_OB_4th"/>
</dbReference>
<feature type="domain" description="S1 motif" evidence="7">
    <location>
        <begin position="787"/>
        <end position="855"/>
    </location>
</feature>
<feature type="compositionally biased region" description="Basic and acidic residues" evidence="6">
    <location>
        <begin position="66"/>
        <end position="80"/>
    </location>
</feature>
<feature type="region of interest" description="Disordered" evidence="6">
    <location>
        <begin position="1137"/>
        <end position="1191"/>
    </location>
</feature>
<dbReference type="Gene3D" id="2.40.50.140">
    <property type="entry name" value="Nucleic acid-binding proteins"/>
    <property type="match status" value="8"/>
</dbReference>
<keyword evidence="4" id="KW-0539">Nucleus</keyword>
<dbReference type="GO" id="GO:0032040">
    <property type="term" value="C:small-subunit processome"/>
    <property type="evidence" value="ECO:0007669"/>
    <property type="project" value="TreeGrafter"/>
</dbReference>
<dbReference type="STRING" id="71717.A0A4Y7TZD0"/>
<evidence type="ECO:0000256" key="2">
    <source>
        <dbReference type="ARBA" id="ARBA00022552"/>
    </source>
</evidence>
<feature type="domain" description="S1 motif" evidence="7">
    <location>
        <begin position="968"/>
        <end position="1039"/>
    </location>
</feature>